<name>A0AAE0H1A7_9CHLO</name>
<accession>A0AAE0H1A7</accession>
<dbReference type="SUPFAM" id="SSF53756">
    <property type="entry name" value="UDP-Glycosyltransferase/glycogen phosphorylase"/>
    <property type="match status" value="1"/>
</dbReference>
<dbReference type="Proteomes" id="UP001190700">
    <property type="component" value="Unassembled WGS sequence"/>
</dbReference>
<dbReference type="AlphaFoldDB" id="A0AAE0H1A7"/>
<proteinExistence type="predicted"/>
<protein>
    <submittedName>
        <fullName evidence="1">Uncharacterized protein</fullName>
    </submittedName>
</protein>
<gene>
    <name evidence="1" type="ORF">CYMTET_4343</name>
</gene>
<reference evidence="1 2" key="1">
    <citation type="journal article" date="2015" name="Genome Biol. Evol.">
        <title>Comparative Genomics of a Bacterivorous Green Alga Reveals Evolutionary Causalities and Consequences of Phago-Mixotrophic Mode of Nutrition.</title>
        <authorList>
            <person name="Burns J.A."/>
            <person name="Paasch A."/>
            <person name="Narechania A."/>
            <person name="Kim E."/>
        </authorList>
    </citation>
    <scope>NUCLEOTIDE SEQUENCE [LARGE SCALE GENOMIC DNA]</scope>
    <source>
        <strain evidence="1 2">PLY_AMNH</strain>
    </source>
</reference>
<organism evidence="1 2">
    <name type="scientific">Cymbomonas tetramitiformis</name>
    <dbReference type="NCBI Taxonomy" id="36881"/>
    <lineage>
        <taxon>Eukaryota</taxon>
        <taxon>Viridiplantae</taxon>
        <taxon>Chlorophyta</taxon>
        <taxon>Pyramimonadophyceae</taxon>
        <taxon>Pyramimonadales</taxon>
        <taxon>Pyramimonadaceae</taxon>
        <taxon>Cymbomonas</taxon>
    </lineage>
</organism>
<dbReference type="EMBL" id="LGRX02000570">
    <property type="protein sequence ID" value="KAK3288174.1"/>
    <property type="molecule type" value="Genomic_DNA"/>
</dbReference>
<comment type="caution">
    <text evidence="1">The sequence shown here is derived from an EMBL/GenBank/DDBJ whole genome shotgun (WGS) entry which is preliminary data.</text>
</comment>
<sequence length="101" mass="11430">MAMACGLAPICTKFAYATWALQEDRGMLVNLQEFANLAVAFQKMLQDQNLRNLYALNAKAFANNMSWAVVARKFLTMDKVTCSGNKLRLPRNPRKSPKFLK</sequence>
<evidence type="ECO:0000313" key="1">
    <source>
        <dbReference type="EMBL" id="KAK3288174.1"/>
    </source>
</evidence>
<evidence type="ECO:0000313" key="2">
    <source>
        <dbReference type="Proteomes" id="UP001190700"/>
    </source>
</evidence>
<keyword evidence="2" id="KW-1185">Reference proteome</keyword>
<dbReference type="Gene3D" id="3.40.50.2000">
    <property type="entry name" value="Glycogen Phosphorylase B"/>
    <property type="match status" value="2"/>
</dbReference>